<evidence type="ECO:0000256" key="3">
    <source>
        <dbReference type="SAM" id="MobiDB-lite"/>
    </source>
</evidence>
<protein>
    <recommendedName>
        <fullName evidence="4">RRM domain-containing protein</fullName>
    </recommendedName>
</protein>
<organism evidence="5 6">
    <name type="scientific">Plectosphaerella cucumerina</name>
    <dbReference type="NCBI Taxonomy" id="40658"/>
    <lineage>
        <taxon>Eukaryota</taxon>
        <taxon>Fungi</taxon>
        <taxon>Dikarya</taxon>
        <taxon>Ascomycota</taxon>
        <taxon>Pezizomycotina</taxon>
        <taxon>Sordariomycetes</taxon>
        <taxon>Hypocreomycetidae</taxon>
        <taxon>Glomerellales</taxon>
        <taxon>Plectosphaerellaceae</taxon>
        <taxon>Plectosphaerella</taxon>
    </lineage>
</organism>
<dbReference type="Gene3D" id="3.30.70.330">
    <property type="match status" value="2"/>
</dbReference>
<evidence type="ECO:0000313" key="6">
    <source>
        <dbReference type="Proteomes" id="UP000813385"/>
    </source>
</evidence>
<dbReference type="SUPFAM" id="SSF54928">
    <property type="entry name" value="RNA-binding domain, RBD"/>
    <property type="match status" value="2"/>
</dbReference>
<accession>A0A8K0TQR5</accession>
<keyword evidence="1 2" id="KW-0694">RNA-binding</keyword>
<feature type="domain" description="RRM" evidence="4">
    <location>
        <begin position="13"/>
        <end position="92"/>
    </location>
</feature>
<evidence type="ECO:0000256" key="1">
    <source>
        <dbReference type="ARBA" id="ARBA00022884"/>
    </source>
</evidence>
<dbReference type="InterPro" id="IPR012677">
    <property type="entry name" value="Nucleotide-bd_a/b_plait_sf"/>
</dbReference>
<feature type="domain" description="RRM" evidence="4">
    <location>
        <begin position="163"/>
        <end position="253"/>
    </location>
</feature>
<gene>
    <name evidence="5" type="ORF">B0T11DRAFT_23339</name>
</gene>
<evidence type="ECO:0000259" key="4">
    <source>
        <dbReference type="PROSITE" id="PS50102"/>
    </source>
</evidence>
<dbReference type="EMBL" id="JAGPXD010000001">
    <property type="protein sequence ID" value="KAH7376673.1"/>
    <property type="molecule type" value="Genomic_DNA"/>
</dbReference>
<dbReference type="SMART" id="SM00360">
    <property type="entry name" value="RRM"/>
    <property type="match status" value="2"/>
</dbReference>
<feature type="compositionally biased region" description="Basic and acidic residues" evidence="3">
    <location>
        <begin position="113"/>
        <end position="126"/>
    </location>
</feature>
<feature type="region of interest" description="Disordered" evidence="3">
    <location>
        <begin position="248"/>
        <end position="332"/>
    </location>
</feature>
<comment type="caution">
    <text evidence="5">The sequence shown here is derived from an EMBL/GenBank/DDBJ whole genome shotgun (WGS) entry which is preliminary data.</text>
</comment>
<feature type="compositionally biased region" description="Polar residues" evidence="3">
    <location>
        <begin position="300"/>
        <end position="323"/>
    </location>
</feature>
<proteinExistence type="predicted"/>
<name>A0A8K0TQR5_9PEZI</name>
<feature type="region of interest" description="Disordered" evidence="3">
    <location>
        <begin position="95"/>
        <end position="155"/>
    </location>
</feature>
<dbReference type="AlphaFoldDB" id="A0A8K0TQR5"/>
<dbReference type="GO" id="GO:0003723">
    <property type="term" value="F:RNA binding"/>
    <property type="evidence" value="ECO:0007669"/>
    <property type="project" value="UniProtKB-UniRule"/>
</dbReference>
<sequence>MSLPSDTAGPEGRRIYLGNLLYTVKPAEIETMLADQGVNQVEKIHISIDPVTGRNPGYCFIDFVNREYARTALSSVTGSIRGRAVRVGPYEAKKERTNPRWKSNQDPTFQRWGDWKGQRDSARDDDAGAGVPLGKIDARGTEHGPYGATDHFDDMVKTDPSGRRLYVGGLGKMIDQRHNDNEISDIFTSAGFQPRYISKRITPHEVTAAKPGNHHYCFVDFETPEEASAAMTATNGTSLPQYGGRLRVSIANPIPPKVTRRATGADDETPRENDTRWDWRSVDRSTTGRSGGDASGRGGNLSSSRTDTAGGSAPRSQRGFTSENWRRRDDAA</sequence>
<dbReference type="OrthoDB" id="272703at2759"/>
<dbReference type="InterPro" id="IPR000504">
    <property type="entry name" value="RRM_dom"/>
</dbReference>
<feature type="compositionally biased region" description="Basic and acidic residues" evidence="3">
    <location>
        <begin position="268"/>
        <end position="283"/>
    </location>
</feature>
<evidence type="ECO:0000256" key="2">
    <source>
        <dbReference type="PROSITE-ProRule" id="PRU00176"/>
    </source>
</evidence>
<dbReference type="InterPro" id="IPR035979">
    <property type="entry name" value="RBD_domain_sf"/>
</dbReference>
<reference evidence="5" key="1">
    <citation type="journal article" date="2021" name="Nat. Commun.">
        <title>Genetic determinants of endophytism in the Arabidopsis root mycobiome.</title>
        <authorList>
            <person name="Mesny F."/>
            <person name="Miyauchi S."/>
            <person name="Thiergart T."/>
            <person name="Pickel B."/>
            <person name="Atanasova L."/>
            <person name="Karlsson M."/>
            <person name="Huettel B."/>
            <person name="Barry K.W."/>
            <person name="Haridas S."/>
            <person name="Chen C."/>
            <person name="Bauer D."/>
            <person name="Andreopoulos W."/>
            <person name="Pangilinan J."/>
            <person name="LaButti K."/>
            <person name="Riley R."/>
            <person name="Lipzen A."/>
            <person name="Clum A."/>
            <person name="Drula E."/>
            <person name="Henrissat B."/>
            <person name="Kohler A."/>
            <person name="Grigoriev I.V."/>
            <person name="Martin F.M."/>
            <person name="Hacquard S."/>
        </authorList>
    </citation>
    <scope>NUCLEOTIDE SEQUENCE</scope>
    <source>
        <strain evidence="5">MPI-CAGE-AT-0016</strain>
    </source>
</reference>
<evidence type="ECO:0000313" key="5">
    <source>
        <dbReference type="EMBL" id="KAH7376673.1"/>
    </source>
</evidence>
<dbReference type="PROSITE" id="PS50102">
    <property type="entry name" value="RRM"/>
    <property type="match status" value="2"/>
</dbReference>
<dbReference type="Proteomes" id="UP000813385">
    <property type="component" value="Unassembled WGS sequence"/>
</dbReference>
<dbReference type="Pfam" id="PF00076">
    <property type="entry name" value="RRM_1"/>
    <property type="match status" value="2"/>
</dbReference>
<feature type="compositionally biased region" description="Gly residues" evidence="3">
    <location>
        <begin position="289"/>
        <end position="299"/>
    </location>
</feature>
<keyword evidence="6" id="KW-1185">Reference proteome</keyword>
<dbReference type="PANTHER" id="PTHR21245">
    <property type="entry name" value="HETEROGENEOUS NUCLEAR RIBONUCLEOPROTEIN"/>
    <property type="match status" value="1"/>
</dbReference>